<comment type="caution">
    <text evidence="1">The sequence shown here is derived from an EMBL/GenBank/DDBJ whole genome shotgun (WGS) entry which is preliminary data.</text>
</comment>
<sequence>MVFRRGRGPHFASLHNDPLVVEMKVASAAVRRILIDAGSSMDIITWECLKKLKYPGREIVPLVVFISRRWDEIHRLRISTPGLGLTMIRHVLDVRLGIALLAESIRSQDHQEFSKELRTVSLLDLQGLFRFLYLLPTAFVSGRRIFRLLALCLEIEDSPLQDRNGRSRSDEL</sequence>
<proteinExistence type="predicted"/>
<dbReference type="EMBL" id="JAKOGI010001007">
    <property type="protein sequence ID" value="KAJ8428429.1"/>
    <property type="molecule type" value="Genomic_DNA"/>
</dbReference>
<name>A0A9Q1GZL8_9CARY</name>
<gene>
    <name evidence="1" type="ORF">Cgig2_003131</name>
</gene>
<evidence type="ECO:0000313" key="1">
    <source>
        <dbReference type="EMBL" id="KAJ8428429.1"/>
    </source>
</evidence>
<protein>
    <submittedName>
        <fullName evidence="1">Uncharacterized protein</fullName>
    </submittedName>
</protein>
<dbReference type="Proteomes" id="UP001153076">
    <property type="component" value="Unassembled WGS sequence"/>
</dbReference>
<evidence type="ECO:0000313" key="2">
    <source>
        <dbReference type="Proteomes" id="UP001153076"/>
    </source>
</evidence>
<reference evidence="1" key="1">
    <citation type="submission" date="2022-04" db="EMBL/GenBank/DDBJ databases">
        <title>Carnegiea gigantea Genome sequencing and assembly v2.</title>
        <authorList>
            <person name="Copetti D."/>
            <person name="Sanderson M.J."/>
            <person name="Burquez A."/>
            <person name="Wojciechowski M.F."/>
        </authorList>
    </citation>
    <scope>NUCLEOTIDE SEQUENCE</scope>
    <source>
        <strain evidence="1">SGP5-SGP5p</strain>
        <tissue evidence="1">Aerial part</tissue>
    </source>
</reference>
<accession>A0A9Q1GZL8</accession>
<dbReference type="AlphaFoldDB" id="A0A9Q1GZL8"/>
<keyword evidence="2" id="KW-1185">Reference proteome</keyword>
<dbReference type="OrthoDB" id="1166630at2759"/>
<organism evidence="1 2">
    <name type="scientific">Carnegiea gigantea</name>
    <dbReference type="NCBI Taxonomy" id="171969"/>
    <lineage>
        <taxon>Eukaryota</taxon>
        <taxon>Viridiplantae</taxon>
        <taxon>Streptophyta</taxon>
        <taxon>Embryophyta</taxon>
        <taxon>Tracheophyta</taxon>
        <taxon>Spermatophyta</taxon>
        <taxon>Magnoliopsida</taxon>
        <taxon>eudicotyledons</taxon>
        <taxon>Gunneridae</taxon>
        <taxon>Pentapetalae</taxon>
        <taxon>Caryophyllales</taxon>
        <taxon>Cactineae</taxon>
        <taxon>Cactaceae</taxon>
        <taxon>Cactoideae</taxon>
        <taxon>Echinocereeae</taxon>
        <taxon>Carnegiea</taxon>
    </lineage>
</organism>